<evidence type="ECO:0000256" key="2">
    <source>
        <dbReference type="PROSITE-ProRule" id="PRU00169"/>
    </source>
</evidence>
<evidence type="ECO:0000313" key="5">
    <source>
        <dbReference type="Proteomes" id="UP000444316"/>
    </source>
</evidence>
<comment type="caution">
    <text evidence="4">The sequence shown here is derived from an EMBL/GenBank/DDBJ whole genome shotgun (WGS) entry which is preliminary data.</text>
</comment>
<name>A0A845HXA3_9BURK</name>
<dbReference type="InterPro" id="IPR011006">
    <property type="entry name" value="CheY-like_superfamily"/>
</dbReference>
<dbReference type="InterPro" id="IPR050595">
    <property type="entry name" value="Bact_response_regulator"/>
</dbReference>
<dbReference type="Proteomes" id="UP000444316">
    <property type="component" value="Unassembled WGS sequence"/>
</dbReference>
<organism evidence="4 5">
    <name type="scientific">Duganella fentianensis</name>
    <dbReference type="NCBI Taxonomy" id="2692177"/>
    <lineage>
        <taxon>Bacteria</taxon>
        <taxon>Pseudomonadati</taxon>
        <taxon>Pseudomonadota</taxon>
        <taxon>Betaproteobacteria</taxon>
        <taxon>Burkholderiales</taxon>
        <taxon>Oxalobacteraceae</taxon>
        <taxon>Telluria group</taxon>
        <taxon>Duganella</taxon>
    </lineage>
</organism>
<reference evidence="4" key="1">
    <citation type="submission" date="2019-12" db="EMBL/GenBank/DDBJ databases">
        <title>Novel species isolated from a subtropical stream in China.</title>
        <authorList>
            <person name="Lu H."/>
        </authorList>
    </citation>
    <scope>NUCLEOTIDE SEQUENCE [LARGE SCALE GENOMIC DNA]</scope>
    <source>
        <strain evidence="4">FT93W</strain>
    </source>
</reference>
<dbReference type="RefSeq" id="WP_161035631.1">
    <property type="nucleotide sequence ID" value="NZ_WWCL01000003.1"/>
</dbReference>
<feature type="modified residue" description="4-aspartylphosphate" evidence="2">
    <location>
        <position position="56"/>
    </location>
</feature>
<feature type="domain" description="Response regulatory" evidence="3">
    <location>
        <begin position="7"/>
        <end position="121"/>
    </location>
</feature>
<proteinExistence type="predicted"/>
<dbReference type="Pfam" id="PF00072">
    <property type="entry name" value="Response_reg"/>
    <property type="match status" value="1"/>
</dbReference>
<dbReference type="AlphaFoldDB" id="A0A845HXA3"/>
<protein>
    <submittedName>
        <fullName evidence="4">Response regulator</fullName>
    </submittedName>
</protein>
<dbReference type="PANTHER" id="PTHR44591:SF25">
    <property type="entry name" value="CHEMOTAXIS TWO-COMPONENT RESPONSE REGULATOR"/>
    <property type="match status" value="1"/>
</dbReference>
<dbReference type="EMBL" id="WWCL01000003">
    <property type="protein sequence ID" value="MYN46024.1"/>
    <property type="molecule type" value="Genomic_DNA"/>
</dbReference>
<evidence type="ECO:0000259" key="3">
    <source>
        <dbReference type="PROSITE" id="PS50110"/>
    </source>
</evidence>
<sequence length="127" mass="13744">METKSPWIAVVDDDAAICRALVRLLRSAGLSARAFPGGAAFLQAISEQHPCCVILDVHMPELTGLDVQARLATLAPEMGVILISGHPKPQEQFRALHQLPLAYLQKPVNDQLLLDAIAQVYPQGLLS</sequence>
<dbReference type="PANTHER" id="PTHR44591">
    <property type="entry name" value="STRESS RESPONSE REGULATOR PROTEIN 1"/>
    <property type="match status" value="1"/>
</dbReference>
<evidence type="ECO:0000256" key="1">
    <source>
        <dbReference type="ARBA" id="ARBA00022553"/>
    </source>
</evidence>
<dbReference type="PROSITE" id="PS50110">
    <property type="entry name" value="RESPONSE_REGULATORY"/>
    <property type="match status" value="1"/>
</dbReference>
<dbReference type="SMART" id="SM00448">
    <property type="entry name" value="REC"/>
    <property type="match status" value="1"/>
</dbReference>
<accession>A0A845HXA3</accession>
<keyword evidence="5" id="KW-1185">Reference proteome</keyword>
<evidence type="ECO:0000313" key="4">
    <source>
        <dbReference type="EMBL" id="MYN46024.1"/>
    </source>
</evidence>
<dbReference type="SUPFAM" id="SSF52172">
    <property type="entry name" value="CheY-like"/>
    <property type="match status" value="1"/>
</dbReference>
<dbReference type="Gene3D" id="3.40.50.2300">
    <property type="match status" value="1"/>
</dbReference>
<keyword evidence="1 2" id="KW-0597">Phosphoprotein</keyword>
<dbReference type="GO" id="GO:0000160">
    <property type="term" value="P:phosphorelay signal transduction system"/>
    <property type="evidence" value="ECO:0007669"/>
    <property type="project" value="InterPro"/>
</dbReference>
<dbReference type="InterPro" id="IPR001789">
    <property type="entry name" value="Sig_transdc_resp-reg_receiver"/>
</dbReference>
<gene>
    <name evidence="4" type="ORF">GTP23_13290</name>
</gene>